<dbReference type="InterPro" id="IPR019734">
    <property type="entry name" value="TPR_rpt"/>
</dbReference>
<accession>A0A8J7PJA6</accession>
<dbReference type="PANTHER" id="PTHR44858:SF1">
    <property type="entry name" value="UDP-N-ACETYLGLUCOSAMINE--PEPTIDE N-ACETYLGLUCOSAMINYLTRANSFERASE SPINDLY-RELATED"/>
    <property type="match status" value="1"/>
</dbReference>
<dbReference type="EMBL" id="JAFLCK010000038">
    <property type="protein sequence ID" value="MBN8662412.1"/>
    <property type="molecule type" value="Genomic_DNA"/>
</dbReference>
<protein>
    <submittedName>
        <fullName evidence="4">Tetratricopeptide repeat protein</fullName>
    </submittedName>
</protein>
<evidence type="ECO:0000256" key="1">
    <source>
        <dbReference type="ARBA" id="ARBA00022737"/>
    </source>
</evidence>
<reference evidence="4" key="1">
    <citation type="submission" date="2021-02" db="EMBL/GenBank/DDBJ databases">
        <title>Genome-Resolved Metagenomics of a Microbial Community Performing Photosynthetic Biological Nutrient Removal.</title>
        <authorList>
            <person name="Mcdaniel E.A."/>
        </authorList>
    </citation>
    <scope>NUCLEOTIDE SEQUENCE</scope>
    <source>
        <strain evidence="4">UWPOB_OBS1</strain>
    </source>
</reference>
<dbReference type="PROSITE" id="PS50005">
    <property type="entry name" value="TPR"/>
    <property type="match status" value="1"/>
</dbReference>
<evidence type="ECO:0000313" key="4">
    <source>
        <dbReference type="EMBL" id="MBN8662412.1"/>
    </source>
</evidence>
<dbReference type="AlphaFoldDB" id="A0A8J7PJA6"/>
<sequence>MRLAHYWLLAKAFVFAFALIGIDSSDSSGSGSSGCLARELASKGAADDRAKNEFLKLAAYCEKTRKLLMSSRFQQVVKEADGAIKDFPGQAMPYYFRGVAYTELNEAKAGLADLEVFERMQTRAKIPIVEGYVFDCKARNFAELGQWQKALFEVEKAQKSGSSLERFKLKGQILRNLGREEEAAQEFIKALKIDPKHYWSAYELARSYENRKMYDKAVESASQMIKIRPTEPYAYGYRAQLFKKMGKAKEALKDEQSAKQMAQSEFPF</sequence>
<keyword evidence="2 3" id="KW-0802">TPR repeat</keyword>
<comment type="caution">
    <text evidence="4">The sequence shown here is derived from an EMBL/GenBank/DDBJ whole genome shotgun (WGS) entry which is preliminary data.</text>
</comment>
<keyword evidence="1" id="KW-0677">Repeat</keyword>
<dbReference type="SUPFAM" id="SSF48452">
    <property type="entry name" value="TPR-like"/>
    <property type="match status" value="2"/>
</dbReference>
<evidence type="ECO:0000313" key="5">
    <source>
        <dbReference type="Proteomes" id="UP000664277"/>
    </source>
</evidence>
<dbReference type="Pfam" id="PF14559">
    <property type="entry name" value="TPR_19"/>
    <property type="match status" value="1"/>
</dbReference>
<dbReference type="InterPro" id="IPR050498">
    <property type="entry name" value="Ycf3"/>
</dbReference>
<dbReference type="PANTHER" id="PTHR44858">
    <property type="entry name" value="TETRATRICOPEPTIDE REPEAT PROTEIN 6"/>
    <property type="match status" value="1"/>
</dbReference>
<feature type="repeat" description="TPR" evidence="3">
    <location>
        <begin position="164"/>
        <end position="197"/>
    </location>
</feature>
<proteinExistence type="predicted"/>
<evidence type="ECO:0000256" key="3">
    <source>
        <dbReference type="PROSITE-ProRule" id="PRU00339"/>
    </source>
</evidence>
<name>A0A8J7PJA6_9BACT</name>
<organism evidence="4 5">
    <name type="scientific">Candidatus Obscuribacter phosphatis</name>
    <dbReference type="NCBI Taxonomy" id="1906157"/>
    <lineage>
        <taxon>Bacteria</taxon>
        <taxon>Bacillati</taxon>
        <taxon>Candidatus Melainabacteria</taxon>
        <taxon>Candidatus Obscuribacterales</taxon>
        <taxon>Candidatus Obscuribacteraceae</taxon>
        <taxon>Candidatus Obscuribacter</taxon>
    </lineage>
</organism>
<dbReference type="InterPro" id="IPR011990">
    <property type="entry name" value="TPR-like_helical_dom_sf"/>
</dbReference>
<dbReference type="Proteomes" id="UP000664277">
    <property type="component" value="Unassembled WGS sequence"/>
</dbReference>
<dbReference type="Gene3D" id="1.25.40.10">
    <property type="entry name" value="Tetratricopeptide repeat domain"/>
    <property type="match status" value="3"/>
</dbReference>
<gene>
    <name evidence="4" type="ORF">J0M35_18730</name>
</gene>
<evidence type="ECO:0000256" key="2">
    <source>
        <dbReference type="ARBA" id="ARBA00022803"/>
    </source>
</evidence>
<dbReference type="SMART" id="SM00028">
    <property type="entry name" value="TPR"/>
    <property type="match status" value="3"/>
</dbReference>